<dbReference type="Proteomes" id="UP000704341">
    <property type="component" value="Unassembled WGS sequence"/>
</dbReference>
<evidence type="ECO:0000313" key="2">
    <source>
        <dbReference type="EMBL" id="MBD5807437.1"/>
    </source>
</evidence>
<dbReference type="EMBL" id="QORN01000051">
    <property type="protein sequence ID" value="MBD5807437.1"/>
    <property type="molecule type" value="Genomic_DNA"/>
</dbReference>
<comment type="caution">
    <text evidence="2">The sequence shown here is derived from an EMBL/GenBank/DDBJ whole genome shotgun (WGS) entry which is preliminary data.</text>
</comment>
<dbReference type="SUPFAM" id="SSF46955">
    <property type="entry name" value="Putative DNA-binding domain"/>
    <property type="match status" value="1"/>
</dbReference>
<accession>A0ABR8P9S2</accession>
<dbReference type="RefSeq" id="WP_153930506.1">
    <property type="nucleotide sequence ID" value="NZ_QORN01000051.1"/>
</dbReference>
<feature type="domain" description="HTH merR-type" evidence="1">
    <location>
        <begin position="20"/>
        <end position="83"/>
    </location>
</feature>
<sequence>MDRVSNQVRKMIVSKQLKVSMTEVSRVTGVSTSQLRYWEKKGYIQSEQDDQNKNHYFSLPTIFQAFTIKLFLDQGYTLTMAVKKEQQRRELHRVFERFITDCILEIKQTGEKEGEIKLGPLADDPTKEVYATINRNNTSLHLRPLNNE</sequence>
<evidence type="ECO:0000259" key="1">
    <source>
        <dbReference type="Pfam" id="PF13411"/>
    </source>
</evidence>
<reference evidence="2 3" key="1">
    <citation type="submission" date="2018-07" db="EMBL/GenBank/DDBJ databases">
        <title>Phylogenomic Insights into understanding Host Adaptation of Lactobacillus reuteri by a novel species, Lactobacillus spp. M31.</title>
        <authorList>
            <person name="Sharma S."/>
            <person name="Patil P."/>
            <person name="Korpole S."/>
            <person name="Patil P.B."/>
        </authorList>
    </citation>
    <scope>NUCLEOTIDE SEQUENCE [LARGE SCALE GENOMIC DNA]</scope>
    <source>
        <strain evidence="2 3">M31</strain>
    </source>
</reference>
<keyword evidence="3" id="KW-1185">Reference proteome</keyword>
<name>A0ABR8P9S2_9LACO</name>
<dbReference type="Gene3D" id="1.10.1660.10">
    <property type="match status" value="1"/>
</dbReference>
<gene>
    <name evidence="2" type="ORF">DTK66_10130</name>
</gene>
<dbReference type="InterPro" id="IPR009061">
    <property type="entry name" value="DNA-bd_dom_put_sf"/>
</dbReference>
<dbReference type="InterPro" id="IPR000551">
    <property type="entry name" value="MerR-type_HTH_dom"/>
</dbReference>
<dbReference type="CDD" id="cd01105">
    <property type="entry name" value="HTH_GlnR-like"/>
    <property type="match status" value="1"/>
</dbReference>
<evidence type="ECO:0000313" key="3">
    <source>
        <dbReference type="Proteomes" id="UP000704341"/>
    </source>
</evidence>
<organism evidence="2 3">
    <name type="scientific">Limosilactobacillus walteri</name>
    <dbReference type="NCBI Taxonomy" id="2268022"/>
    <lineage>
        <taxon>Bacteria</taxon>
        <taxon>Bacillati</taxon>
        <taxon>Bacillota</taxon>
        <taxon>Bacilli</taxon>
        <taxon>Lactobacillales</taxon>
        <taxon>Lactobacillaceae</taxon>
        <taxon>Limosilactobacillus</taxon>
    </lineage>
</organism>
<proteinExistence type="predicted"/>
<protein>
    <submittedName>
        <fullName evidence="2">MerR family transcriptional regulator</fullName>
    </submittedName>
</protein>
<dbReference type="Pfam" id="PF13411">
    <property type="entry name" value="MerR_1"/>
    <property type="match status" value="1"/>
</dbReference>